<dbReference type="PANTHER" id="PTHR23401">
    <property type="entry name" value="CYCLIN DEPENDANT KINASE-5 ACTIVATOR"/>
    <property type="match status" value="1"/>
</dbReference>
<feature type="compositionally biased region" description="Low complexity" evidence="2">
    <location>
        <begin position="699"/>
        <end position="712"/>
    </location>
</feature>
<accession>A0A6V7HIB7</accession>
<feature type="compositionally biased region" description="Basic and acidic residues" evidence="2">
    <location>
        <begin position="661"/>
        <end position="670"/>
    </location>
</feature>
<feature type="compositionally biased region" description="Basic and acidic residues" evidence="2">
    <location>
        <begin position="140"/>
        <end position="149"/>
    </location>
</feature>
<evidence type="ECO:0000313" key="3">
    <source>
        <dbReference type="EMBL" id="CAD1480171.1"/>
    </source>
</evidence>
<evidence type="ECO:0000256" key="1">
    <source>
        <dbReference type="ARBA" id="ARBA00010175"/>
    </source>
</evidence>
<gene>
    <name evidence="3" type="ORF">MHI_LOCUS899645</name>
</gene>
<feature type="region of interest" description="Disordered" evidence="2">
    <location>
        <begin position="784"/>
        <end position="818"/>
    </location>
</feature>
<keyword evidence="4" id="KW-1185">Reference proteome</keyword>
<reference evidence="3" key="1">
    <citation type="submission" date="2020-07" db="EMBL/GenBank/DDBJ databases">
        <authorList>
            <person name="Nazaruddin N."/>
        </authorList>
    </citation>
    <scope>NUCLEOTIDE SEQUENCE</scope>
</reference>
<feature type="compositionally biased region" description="Basic and acidic residues" evidence="2">
    <location>
        <begin position="419"/>
        <end position="463"/>
    </location>
</feature>
<dbReference type="GO" id="GO:0061575">
    <property type="term" value="F:cyclin-dependent protein serine/threonine kinase activator activity"/>
    <property type="evidence" value="ECO:0007669"/>
    <property type="project" value="InterPro"/>
</dbReference>
<dbReference type="Proteomes" id="UP000752696">
    <property type="component" value="Unassembled WGS sequence"/>
</dbReference>
<feature type="compositionally biased region" description="Basic and acidic residues" evidence="2">
    <location>
        <begin position="498"/>
        <end position="525"/>
    </location>
</feature>
<dbReference type="Pfam" id="PF03261">
    <property type="entry name" value="CDK5_activator"/>
    <property type="match status" value="1"/>
</dbReference>
<feature type="compositionally biased region" description="Basic and acidic residues" evidence="2">
    <location>
        <begin position="785"/>
        <end position="815"/>
    </location>
</feature>
<feature type="region of interest" description="Disordered" evidence="2">
    <location>
        <begin position="589"/>
        <end position="641"/>
    </location>
</feature>
<dbReference type="GO" id="GO:0007411">
    <property type="term" value="P:axon guidance"/>
    <property type="evidence" value="ECO:0007669"/>
    <property type="project" value="TreeGrafter"/>
</dbReference>
<feature type="compositionally biased region" description="Polar residues" evidence="2">
    <location>
        <begin position="158"/>
        <end position="167"/>
    </location>
</feature>
<feature type="region of interest" description="Disordered" evidence="2">
    <location>
        <begin position="306"/>
        <end position="336"/>
    </location>
</feature>
<name>A0A6V7HIB7_9HYME</name>
<organism evidence="3 4">
    <name type="scientific">Heterotrigona itama</name>
    <dbReference type="NCBI Taxonomy" id="395501"/>
    <lineage>
        <taxon>Eukaryota</taxon>
        <taxon>Metazoa</taxon>
        <taxon>Ecdysozoa</taxon>
        <taxon>Arthropoda</taxon>
        <taxon>Hexapoda</taxon>
        <taxon>Insecta</taxon>
        <taxon>Pterygota</taxon>
        <taxon>Neoptera</taxon>
        <taxon>Endopterygota</taxon>
        <taxon>Hymenoptera</taxon>
        <taxon>Apocrita</taxon>
        <taxon>Aculeata</taxon>
        <taxon>Apoidea</taxon>
        <taxon>Anthophila</taxon>
        <taxon>Apidae</taxon>
        <taxon>Heterotrigona</taxon>
    </lineage>
</organism>
<evidence type="ECO:0008006" key="5">
    <source>
        <dbReference type="Google" id="ProtNLM"/>
    </source>
</evidence>
<sequence length="835" mass="95533">MLVRELVDGDEASERELQATVLTCLYLSYSYMGNEISYPLKPFLIEDSKDKFWDRCLLIVNRLSSEMLRINSEPGFFTEVFTELKVRYNLPAELAIGVVCLVPASSGASSSPESRYPPRRLDGATHTCWCASTGAAATSRHSDDGRRDDEELLPQLDPSASTSTSTLHRQPHQHHHYHHHRSSRDDGEPSGRCPSCGQRRREEIFYTIEDLDAIEPAPLESQRTPTSQRICSCDTSIDATTDRDRADLRKYHSVDPRWADGNFLSPDDAIWDLKKRTSEGTEFRWALHTSNTDLDLAKKTRCSCHSLTPEEKKPHEIQRGDLRKHHSAETDKWSVKPDYLKTPMHDLRKHSSDDTRMAREARWLQVPEVLPNPKPRCTCPKSKTLAPSPPSEPKEPPEPEKPTIQEPERKLYHSASLTVERKEERVTQLAPEKPELKKHASEDTRLVRAERVRPKLERSHARVDSQTSKKWGAKEKVSSPDEGKKPRPKWAMKPHFSLPEKKESKWRSQDSTEGFKSKSLKERPKYSIRRSMSPEPDPRQITKLENRVVRRLISPEITITDAKWAPYEDASPLPTIGIKKREPKHISEIKWTPYDGSPSDDRGGSFAVQEPEEPKSWSPFHNVTPTHHPPPEATPCRSDDEDFRWRILNQVSAFPLYQGAWKDESPERTPPKKVQSPVDLSPPIWSPLVPTTPVKRQRSQQQQYSPQPVQRKSIVKSRGLSKKKAMSAMRARSESVYPESENRLVPPTVIVRAASEEAKGRQRPQLTRSKALLEVPVTMGITKRSLSEEVPRMRARERARAPHRARSEEAPKYEDPWFANADAETTELREYVTTV</sequence>
<feature type="compositionally biased region" description="Basic residues" evidence="2">
    <location>
        <begin position="169"/>
        <end position="182"/>
    </location>
</feature>
<feature type="compositionally biased region" description="Basic and acidic residues" evidence="2">
    <location>
        <begin position="392"/>
        <end position="411"/>
    </location>
</feature>
<proteinExistence type="inferred from homology"/>
<feature type="compositionally biased region" description="Basic residues" evidence="2">
    <location>
        <begin position="713"/>
        <end position="725"/>
    </location>
</feature>
<dbReference type="AlphaFoldDB" id="A0A6V7HIB7"/>
<dbReference type="SUPFAM" id="SSF47954">
    <property type="entry name" value="Cyclin-like"/>
    <property type="match status" value="1"/>
</dbReference>
<dbReference type="GO" id="GO:0019901">
    <property type="term" value="F:protein kinase binding"/>
    <property type="evidence" value="ECO:0007669"/>
    <property type="project" value="TreeGrafter"/>
</dbReference>
<dbReference type="OrthoDB" id="7676799at2759"/>
<feature type="region of interest" description="Disordered" evidence="2">
    <location>
        <begin position="659"/>
        <end position="741"/>
    </location>
</feature>
<comment type="caution">
    <text evidence="3">The sequence shown here is derived from an EMBL/GenBank/DDBJ whole genome shotgun (WGS) entry which is preliminary data.</text>
</comment>
<dbReference type="InterPro" id="IPR004944">
    <property type="entry name" value="CDK5_activator"/>
</dbReference>
<dbReference type="GO" id="GO:0030426">
    <property type="term" value="C:growth cone"/>
    <property type="evidence" value="ECO:0007669"/>
    <property type="project" value="TreeGrafter"/>
</dbReference>
<protein>
    <recommendedName>
        <fullName evidence="5">Cyclin-dependent kinase 5 activator</fullName>
    </recommendedName>
</protein>
<dbReference type="EMBL" id="CAJDYZ010011854">
    <property type="protein sequence ID" value="CAD1480171.1"/>
    <property type="molecule type" value="Genomic_DNA"/>
</dbReference>
<dbReference type="GO" id="GO:0016533">
    <property type="term" value="C:protein kinase 5 complex"/>
    <property type="evidence" value="ECO:0007669"/>
    <property type="project" value="InterPro"/>
</dbReference>
<dbReference type="PANTHER" id="PTHR23401:SF0">
    <property type="entry name" value="CYCLIN-DEPENDENT KINASE 5 ACTIVATOR"/>
    <property type="match status" value="1"/>
</dbReference>
<feature type="compositionally biased region" description="Basic and acidic residues" evidence="2">
    <location>
        <begin position="308"/>
        <end position="336"/>
    </location>
</feature>
<comment type="similarity">
    <text evidence="1">Belongs to the cyclin-dependent kinase 5 activator family.</text>
</comment>
<dbReference type="Gene3D" id="1.10.472.10">
    <property type="entry name" value="Cyclin-like"/>
    <property type="match status" value="1"/>
</dbReference>
<evidence type="ECO:0000256" key="2">
    <source>
        <dbReference type="SAM" id="MobiDB-lite"/>
    </source>
</evidence>
<evidence type="ECO:0000313" key="4">
    <source>
        <dbReference type="Proteomes" id="UP000752696"/>
    </source>
</evidence>
<feature type="compositionally biased region" description="Basic and acidic residues" evidence="2">
    <location>
        <begin position="472"/>
        <end position="485"/>
    </location>
</feature>
<dbReference type="GO" id="GO:0005737">
    <property type="term" value="C:cytoplasm"/>
    <property type="evidence" value="ECO:0007669"/>
    <property type="project" value="TreeGrafter"/>
</dbReference>
<feature type="region of interest" description="Disordered" evidence="2">
    <location>
        <begin position="138"/>
        <end position="196"/>
    </location>
</feature>
<dbReference type="InterPro" id="IPR036915">
    <property type="entry name" value="Cyclin-like_sf"/>
</dbReference>
<feature type="region of interest" description="Disordered" evidence="2">
    <location>
        <begin position="364"/>
        <end position="543"/>
    </location>
</feature>